<evidence type="ECO:0000256" key="5">
    <source>
        <dbReference type="ARBA" id="ARBA00023163"/>
    </source>
</evidence>
<accession>A0ABR3V3R5</accession>
<dbReference type="InterPro" id="IPR007219">
    <property type="entry name" value="XnlR_reg_dom"/>
</dbReference>
<evidence type="ECO:0000256" key="1">
    <source>
        <dbReference type="ARBA" id="ARBA00022723"/>
    </source>
</evidence>
<dbReference type="EMBL" id="JAZHXJ010002915">
    <property type="protein sequence ID" value="KAL1836096.1"/>
    <property type="molecule type" value="Genomic_DNA"/>
</dbReference>
<keyword evidence="3" id="KW-0805">Transcription regulation</keyword>
<keyword evidence="1" id="KW-0479">Metal-binding</keyword>
<dbReference type="PANTHER" id="PTHR31313:SF81">
    <property type="entry name" value="TY1 ENHANCER ACTIVATOR"/>
    <property type="match status" value="1"/>
</dbReference>
<dbReference type="InterPro" id="IPR051615">
    <property type="entry name" value="Transcr_Regulatory_Elem"/>
</dbReference>
<sequence length="203" mass="22318">MFAVAALFSHRLTAPESEATAETFFAQAQELCDLDTLAYDSLATVQALLLMGHYLHIRRVTRCWYVFGLAIRIAQGLGLHSPDVNRRYGAVERETRKRCWCACLVMDSMLGMTFGRPMMIPAECYQNADLPAPVDDVLDGPAPAPTAHETHPPSSTGLPTSTTGAGKTPKILVFLCRVKLCVVLQGILRSLSTTTRRRTTRPP</sequence>
<feature type="region of interest" description="Disordered" evidence="7">
    <location>
        <begin position="136"/>
        <end position="163"/>
    </location>
</feature>
<keyword evidence="6" id="KW-0539">Nucleus</keyword>
<evidence type="ECO:0000259" key="8">
    <source>
        <dbReference type="SMART" id="SM00906"/>
    </source>
</evidence>
<reference evidence="9 10" key="1">
    <citation type="journal article" date="2024" name="Commun. Biol.">
        <title>Comparative genomic analysis of thermophilic fungi reveals convergent evolutionary adaptations and gene losses.</title>
        <authorList>
            <person name="Steindorff A.S."/>
            <person name="Aguilar-Pontes M.V."/>
            <person name="Robinson A.J."/>
            <person name="Andreopoulos B."/>
            <person name="LaButti K."/>
            <person name="Kuo A."/>
            <person name="Mondo S."/>
            <person name="Riley R."/>
            <person name="Otillar R."/>
            <person name="Haridas S."/>
            <person name="Lipzen A."/>
            <person name="Grimwood J."/>
            <person name="Schmutz J."/>
            <person name="Clum A."/>
            <person name="Reid I.D."/>
            <person name="Moisan M.C."/>
            <person name="Butler G."/>
            <person name="Nguyen T.T.M."/>
            <person name="Dewar K."/>
            <person name="Conant G."/>
            <person name="Drula E."/>
            <person name="Henrissat B."/>
            <person name="Hansel C."/>
            <person name="Singer S."/>
            <person name="Hutchinson M.I."/>
            <person name="de Vries R.P."/>
            <person name="Natvig D.O."/>
            <person name="Powell A.J."/>
            <person name="Tsang A."/>
            <person name="Grigoriev I.V."/>
        </authorList>
    </citation>
    <scope>NUCLEOTIDE SEQUENCE [LARGE SCALE GENOMIC DNA]</scope>
    <source>
        <strain evidence="9 10">ATCC 24622</strain>
    </source>
</reference>
<dbReference type="Proteomes" id="UP001586593">
    <property type="component" value="Unassembled WGS sequence"/>
</dbReference>
<dbReference type="CDD" id="cd12148">
    <property type="entry name" value="fungal_TF_MHR"/>
    <property type="match status" value="1"/>
</dbReference>
<name>A0ABR3V3R5_9PEZI</name>
<evidence type="ECO:0000256" key="4">
    <source>
        <dbReference type="ARBA" id="ARBA00023125"/>
    </source>
</evidence>
<evidence type="ECO:0000256" key="6">
    <source>
        <dbReference type="ARBA" id="ARBA00023242"/>
    </source>
</evidence>
<dbReference type="Pfam" id="PF04082">
    <property type="entry name" value="Fungal_trans"/>
    <property type="match status" value="1"/>
</dbReference>
<comment type="caution">
    <text evidence="9">The sequence shown here is derived from an EMBL/GenBank/DDBJ whole genome shotgun (WGS) entry which is preliminary data.</text>
</comment>
<evidence type="ECO:0000256" key="7">
    <source>
        <dbReference type="SAM" id="MobiDB-lite"/>
    </source>
</evidence>
<evidence type="ECO:0000256" key="2">
    <source>
        <dbReference type="ARBA" id="ARBA00022833"/>
    </source>
</evidence>
<keyword evidence="2" id="KW-0862">Zinc</keyword>
<keyword evidence="5" id="KW-0804">Transcription</keyword>
<keyword evidence="10" id="KW-1185">Reference proteome</keyword>
<feature type="compositionally biased region" description="Low complexity" evidence="7">
    <location>
        <begin position="152"/>
        <end position="163"/>
    </location>
</feature>
<feature type="domain" description="Xylanolytic transcriptional activator regulatory" evidence="8">
    <location>
        <begin position="63"/>
        <end position="137"/>
    </location>
</feature>
<dbReference type="PANTHER" id="PTHR31313">
    <property type="entry name" value="TY1 ENHANCER ACTIVATOR"/>
    <property type="match status" value="1"/>
</dbReference>
<proteinExistence type="predicted"/>
<protein>
    <recommendedName>
        <fullName evidence="8">Xylanolytic transcriptional activator regulatory domain-containing protein</fullName>
    </recommendedName>
</protein>
<dbReference type="SMART" id="SM00906">
    <property type="entry name" value="Fungal_trans"/>
    <property type="match status" value="1"/>
</dbReference>
<evidence type="ECO:0000313" key="10">
    <source>
        <dbReference type="Proteomes" id="UP001586593"/>
    </source>
</evidence>
<evidence type="ECO:0000313" key="9">
    <source>
        <dbReference type="EMBL" id="KAL1836096.1"/>
    </source>
</evidence>
<organism evidence="9 10">
    <name type="scientific">Phialemonium thermophilum</name>
    <dbReference type="NCBI Taxonomy" id="223376"/>
    <lineage>
        <taxon>Eukaryota</taxon>
        <taxon>Fungi</taxon>
        <taxon>Dikarya</taxon>
        <taxon>Ascomycota</taxon>
        <taxon>Pezizomycotina</taxon>
        <taxon>Sordariomycetes</taxon>
        <taxon>Sordariomycetidae</taxon>
        <taxon>Cephalothecales</taxon>
        <taxon>Cephalothecaceae</taxon>
        <taxon>Phialemonium</taxon>
    </lineage>
</organism>
<evidence type="ECO:0000256" key="3">
    <source>
        <dbReference type="ARBA" id="ARBA00023015"/>
    </source>
</evidence>
<keyword evidence="4" id="KW-0238">DNA-binding</keyword>
<gene>
    <name evidence="9" type="ORF">VTK73DRAFT_5203</name>
</gene>